<comment type="caution">
    <text evidence="2">The sequence shown here is derived from an EMBL/GenBank/DDBJ whole genome shotgun (WGS) entry which is preliminary data.</text>
</comment>
<evidence type="ECO:0000313" key="2">
    <source>
        <dbReference type="EMBL" id="POF30641.1"/>
    </source>
</evidence>
<dbReference type="Proteomes" id="UP000236959">
    <property type="component" value="Unassembled WGS sequence"/>
</dbReference>
<feature type="region of interest" description="Disordered" evidence="1">
    <location>
        <begin position="63"/>
        <end position="86"/>
    </location>
</feature>
<dbReference type="AlphaFoldDB" id="A0A2S3USE5"/>
<accession>A0A2S3USE5</accession>
<evidence type="ECO:0000256" key="1">
    <source>
        <dbReference type="SAM" id="MobiDB-lite"/>
    </source>
</evidence>
<dbReference type="EMBL" id="PPCN01000006">
    <property type="protein sequence ID" value="POF30641.1"/>
    <property type="molecule type" value="Genomic_DNA"/>
</dbReference>
<proteinExistence type="predicted"/>
<evidence type="ECO:0000313" key="3">
    <source>
        <dbReference type="Proteomes" id="UP000236959"/>
    </source>
</evidence>
<keyword evidence="3" id="KW-1185">Reference proteome</keyword>
<feature type="compositionally biased region" description="Basic residues" evidence="1">
    <location>
        <begin position="67"/>
        <end position="78"/>
    </location>
</feature>
<sequence length="86" mass="9064">MTAALPFSDISTPVALNGGCNNKVDHPAIPQAATKRAPTAEACREAGGGHFPDVDAHRAATGEIRRTVGKQKKQKPRKTAAFVSDR</sequence>
<protein>
    <submittedName>
        <fullName evidence="2">Uncharacterized protein</fullName>
    </submittedName>
</protein>
<name>A0A2S3USE5_9HYPH</name>
<gene>
    <name evidence="2" type="ORF">CLV41_106255</name>
</gene>
<organism evidence="2 3">
    <name type="scientific">Roseibium marinum</name>
    <dbReference type="NCBI Taxonomy" id="281252"/>
    <lineage>
        <taxon>Bacteria</taxon>
        <taxon>Pseudomonadati</taxon>
        <taxon>Pseudomonadota</taxon>
        <taxon>Alphaproteobacteria</taxon>
        <taxon>Hyphomicrobiales</taxon>
        <taxon>Stappiaceae</taxon>
        <taxon>Roseibium</taxon>
    </lineage>
</organism>
<reference evidence="2 3" key="1">
    <citation type="submission" date="2018-01" db="EMBL/GenBank/DDBJ databases">
        <title>Genomic Encyclopedia of Archaeal and Bacterial Type Strains, Phase II (KMG-II): from individual species to whole genera.</title>
        <authorList>
            <person name="Goeker M."/>
        </authorList>
    </citation>
    <scope>NUCLEOTIDE SEQUENCE [LARGE SCALE GENOMIC DNA]</scope>
    <source>
        <strain evidence="2 3">DSM 17023</strain>
    </source>
</reference>